<feature type="compositionally biased region" description="Low complexity" evidence="1">
    <location>
        <begin position="92"/>
        <end position="102"/>
    </location>
</feature>
<reference evidence="2" key="1">
    <citation type="submission" date="2023-10" db="EMBL/GenBank/DDBJ databases">
        <title>Genome assembly of Pristionchus species.</title>
        <authorList>
            <person name="Yoshida K."/>
            <person name="Sommer R.J."/>
        </authorList>
    </citation>
    <scope>NUCLEOTIDE SEQUENCE</scope>
    <source>
        <strain evidence="2">RS5133</strain>
    </source>
</reference>
<evidence type="ECO:0000256" key="1">
    <source>
        <dbReference type="SAM" id="MobiDB-lite"/>
    </source>
</evidence>
<protein>
    <submittedName>
        <fullName evidence="2">Uncharacterized protein</fullName>
    </submittedName>
</protein>
<comment type="caution">
    <text evidence="2">The sequence shown here is derived from an EMBL/GenBank/DDBJ whole genome shotgun (WGS) entry which is preliminary data.</text>
</comment>
<accession>A0AAV5V1B1</accession>
<organism evidence="2 3">
    <name type="scientific">Pristionchus fissidentatus</name>
    <dbReference type="NCBI Taxonomy" id="1538716"/>
    <lineage>
        <taxon>Eukaryota</taxon>
        <taxon>Metazoa</taxon>
        <taxon>Ecdysozoa</taxon>
        <taxon>Nematoda</taxon>
        <taxon>Chromadorea</taxon>
        <taxon>Rhabditida</taxon>
        <taxon>Rhabditina</taxon>
        <taxon>Diplogasteromorpha</taxon>
        <taxon>Diplogasteroidea</taxon>
        <taxon>Neodiplogasteridae</taxon>
        <taxon>Pristionchus</taxon>
    </lineage>
</organism>
<gene>
    <name evidence="2" type="ORF">PFISCL1PPCAC_3843</name>
</gene>
<dbReference type="Proteomes" id="UP001432322">
    <property type="component" value="Unassembled WGS sequence"/>
</dbReference>
<sequence length="328" mass="37139">MDPSYPPAFHPAYNANRMLHAPVPPGFQPMPTHNNMPPPQCPVMIPVHPYPQPQPLQNPAFLPFPFYQPHNFAPPPMRQPFFPVRQLQFVPSPQCSPSVPSSHKVDTDPRPLPTPTTTRNRSSARLHNASLNASLLCGSSSSFSESLRFNPMSQRGRSRDQSLLIDQTVSSSDRSFQSYIDPTEIANNNELIIYCVNELHRKQLTEQELINKVAKSRRFKKFGIHNIPNAISIILNMFPCFTSRTVILKTGPNDLQPVTRTLWKSDRKYMRQRGDKILNATMFEIPERNTGGNEILSVLGDMQSMNLEENRPPTTVASMEQILQGFNL</sequence>
<evidence type="ECO:0000313" key="3">
    <source>
        <dbReference type="Proteomes" id="UP001432322"/>
    </source>
</evidence>
<feature type="region of interest" description="Disordered" evidence="1">
    <location>
        <begin position="141"/>
        <end position="163"/>
    </location>
</feature>
<proteinExistence type="predicted"/>
<keyword evidence="3" id="KW-1185">Reference proteome</keyword>
<dbReference type="EMBL" id="BTSY01000001">
    <property type="protein sequence ID" value="GMT12546.1"/>
    <property type="molecule type" value="Genomic_DNA"/>
</dbReference>
<dbReference type="AlphaFoldDB" id="A0AAV5V1B1"/>
<evidence type="ECO:0000313" key="2">
    <source>
        <dbReference type="EMBL" id="GMT12546.1"/>
    </source>
</evidence>
<feature type="region of interest" description="Disordered" evidence="1">
    <location>
        <begin position="92"/>
        <end position="124"/>
    </location>
</feature>
<name>A0AAV5V1B1_9BILA</name>